<dbReference type="SMART" id="SM00420">
    <property type="entry name" value="HTH_DEOR"/>
    <property type="match status" value="1"/>
</dbReference>
<dbReference type="InterPro" id="IPR037171">
    <property type="entry name" value="NagB/RpiA_transferase-like"/>
</dbReference>
<dbReference type="GO" id="GO:0003700">
    <property type="term" value="F:DNA-binding transcription factor activity"/>
    <property type="evidence" value="ECO:0007669"/>
    <property type="project" value="InterPro"/>
</dbReference>
<evidence type="ECO:0000256" key="1">
    <source>
        <dbReference type="ARBA" id="ARBA00021390"/>
    </source>
</evidence>
<dbReference type="EMBL" id="LAYJ01000133">
    <property type="protein sequence ID" value="KKI49508.1"/>
    <property type="molecule type" value="Genomic_DNA"/>
</dbReference>
<dbReference type="PROSITE" id="PS51000">
    <property type="entry name" value="HTH_DEOR_2"/>
    <property type="match status" value="1"/>
</dbReference>
<keyword evidence="2" id="KW-0678">Repressor</keyword>
<name>A0A0M2NBA1_9FIRM</name>
<comment type="function">
    <text evidence="6">Repressor of the lactose catabolism operon. Galactose-6-phosphate is the inducer.</text>
</comment>
<keyword evidence="9" id="KW-1185">Reference proteome</keyword>
<dbReference type="OrthoDB" id="9797223at2"/>
<reference evidence="8 9" key="1">
    <citation type="submission" date="2015-04" db="EMBL/GenBank/DDBJ databases">
        <title>Draft genome sequence of bacteremic isolate Catabacter hongkongensis type strain HKU16T.</title>
        <authorList>
            <person name="Lau S.K."/>
            <person name="Teng J.L."/>
            <person name="Huang Y."/>
            <person name="Curreem S.O."/>
            <person name="Tsui S.K."/>
            <person name="Woo P.C."/>
        </authorList>
    </citation>
    <scope>NUCLEOTIDE SEQUENCE [LARGE SCALE GENOMIC DNA]</scope>
    <source>
        <strain evidence="8 9">HKU16</strain>
    </source>
</reference>
<keyword evidence="5" id="KW-0804">Transcription</keyword>
<organism evidence="8 9">
    <name type="scientific">Christensenella hongkongensis</name>
    <dbReference type="NCBI Taxonomy" id="270498"/>
    <lineage>
        <taxon>Bacteria</taxon>
        <taxon>Bacillati</taxon>
        <taxon>Bacillota</taxon>
        <taxon>Clostridia</taxon>
        <taxon>Christensenellales</taxon>
        <taxon>Christensenellaceae</taxon>
        <taxon>Christensenella</taxon>
    </lineage>
</organism>
<evidence type="ECO:0000256" key="5">
    <source>
        <dbReference type="ARBA" id="ARBA00023163"/>
    </source>
</evidence>
<dbReference type="InterPro" id="IPR050313">
    <property type="entry name" value="Carb_Metab_HTH_regulators"/>
</dbReference>
<keyword evidence="4" id="KW-0238">DNA-binding</keyword>
<dbReference type="InterPro" id="IPR018356">
    <property type="entry name" value="Tscrpt_reg_HTH_DeoR_CS"/>
</dbReference>
<evidence type="ECO:0000256" key="3">
    <source>
        <dbReference type="ARBA" id="ARBA00023015"/>
    </source>
</evidence>
<sequence>MKKLTQERRNEIAQKLLLDGKVSASALAEEYGVSAETIRKDMIYLEENGIAKKGYGGAVVATELMEPSFLEKSVKHQDKKAAIAGKAAELVADGSTVLLDNGSTVLAIAKQLILKKDITVFTNSIKVAQVLIDSGVKVYLLGGEMRHTSNAVVGSWTLRALAEIRADIAFLGTSGFMGRKGPCIENFQESDVKQAMMKSANRVIVVADSSKASSDSMIQFGTWEEMDALVTDSDIDPAVIKELEKKTEIILA</sequence>
<dbReference type="STRING" id="270498.CHK_3086"/>
<dbReference type="Pfam" id="PF00455">
    <property type="entry name" value="DeoRC"/>
    <property type="match status" value="1"/>
</dbReference>
<dbReference type="Pfam" id="PF08220">
    <property type="entry name" value="HTH_DeoR"/>
    <property type="match status" value="1"/>
</dbReference>
<comment type="caution">
    <text evidence="8">The sequence shown here is derived from an EMBL/GenBank/DDBJ whole genome shotgun (WGS) entry which is preliminary data.</text>
</comment>
<evidence type="ECO:0000313" key="8">
    <source>
        <dbReference type="EMBL" id="KKI49508.1"/>
    </source>
</evidence>
<dbReference type="RefSeq" id="WP_046444833.1">
    <property type="nucleotide sequence ID" value="NZ_CAUERS010000018.1"/>
</dbReference>
<feature type="domain" description="HTH deoR-type" evidence="7">
    <location>
        <begin position="5"/>
        <end position="60"/>
    </location>
</feature>
<dbReference type="InterPro" id="IPR036390">
    <property type="entry name" value="WH_DNA-bd_sf"/>
</dbReference>
<proteinExistence type="predicted"/>
<dbReference type="InterPro" id="IPR001034">
    <property type="entry name" value="DeoR_HTH"/>
</dbReference>
<dbReference type="PANTHER" id="PTHR30363">
    <property type="entry name" value="HTH-TYPE TRANSCRIPTIONAL REGULATOR SRLR-RELATED"/>
    <property type="match status" value="1"/>
</dbReference>
<evidence type="ECO:0000256" key="4">
    <source>
        <dbReference type="ARBA" id="ARBA00023125"/>
    </source>
</evidence>
<gene>
    <name evidence="8" type="ORF">CHK_3086</name>
</gene>
<evidence type="ECO:0000256" key="2">
    <source>
        <dbReference type="ARBA" id="ARBA00022491"/>
    </source>
</evidence>
<evidence type="ECO:0000313" key="9">
    <source>
        <dbReference type="Proteomes" id="UP000034076"/>
    </source>
</evidence>
<dbReference type="SUPFAM" id="SSF46785">
    <property type="entry name" value="Winged helix' DNA-binding domain"/>
    <property type="match status" value="1"/>
</dbReference>
<dbReference type="Proteomes" id="UP000034076">
    <property type="component" value="Unassembled WGS sequence"/>
</dbReference>
<protein>
    <recommendedName>
        <fullName evidence="1">Lactose phosphotransferase system repressor</fullName>
    </recommendedName>
</protein>
<dbReference type="SMART" id="SM01134">
    <property type="entry name" value="DeoRC"/>
    <property type="match status" value="1"/>
</dbReference>
<dbReference type="AlphaFoldDB" id="A0A0M2NBA1"/>
<dbReference type="PROSITE" id="PS00894">
    <property type="entry name" value="HTH_DEOR_1"/>
    <property type="match status" value="1"/>
</dbReference>
<dbReference type="InterPro" id="IPR036388">
    <property type="entry name" value="WH-like_DNA-bd_sf"/>
</dbReference>
<evidence type="ECO:0000256" key="6">
    <source>
        <dbReference type="ARBA" id="ARBA00024937"/>
    </source>
</evidence>
<dbReference type="Gene3D" id="3.40.50.1360">
    <property type="match status" value="1"/>
</dbReference>
<evidence type="ECO:0000259" key="7">
    <source>
        <dbReference type="PROSITE" id="PS51000"/>
    </source>
</evidence>
<dbReference type="Gene3D" id="1.10.10.10">
    <property type="entry name" value="Winged helix-like DNA-binding domain superfamily/Winged helix DNA-binding domain"/>
    <property type="match status" value="1"/>
</dbReference>
<dbReference type="GO" id="GO:0003677">
    <property type="term" value="F:DNA binding"/>
    <property type="evidence" value="ECO:0007669"/>
    <property type="project" value="UniProtKB-KW"/>
</dbReference>
<dbReference type="SUPFAM" id="SSF100950">
    <property type="entry name" value="NagB/RpiA/CoA transferase-like"/>
    <property type="match status" value="1"/>
</dbReference>
<accession>A0A0M2NBA1</accession>
<dbReference type="PANTHER" id="PTHR30363:SF4">
    <property type="entry name" value="GLYCEROL-3-PHOSPHATE REGULON REPRESSOR"/>
    <property type="match status" value="1"/>
</dbReference>
<keyword evidence="3" id="KW-0805">Transcription regulation</keyword>
<dbReference type="InterPro" id="IPR014036">
    <property type="entry name" value="DeoR-like_C"/>
</dbReference>